<name>A0AC59HTW3_ENTFL</name>
<dbReference type="EMBL" id="AP026729">
    <property type="protein sequence ID" value="BDQ63155.1"/>
    <property type="molecule type" value="Genomic_DNA"/>
</dbReference>
<evidence type="ECO:0000313" key="2">
    <source>
        <dbReference type="Proteomes" id="UP001317613"/>
    </source>
</evidence>
<dbReference type="Proteomes" id="UP001317613">
    <property type="component" value="Chromosome"/>
</dbReference>
<protein>
    <submittedName>
        <fullName evidence="1">Uncharacterized protein</fullName>
    </submittedName>
</protein>
<reference evidence="1" key="1">
    <citation type="submission" date="2022-08" db="EMBL/GenBank/DDBJ databases">
        <title>Molecular epidemiological analysis of five strains of VanD-type vancomycin-resistant Enterococcus faecalis.</title>
        <authorList>
            <person name="Mimura K."/>
            <person name="Hashimoto Y."/>
            <person name="Tomita H."/>
        </authorList>
    </citation>
    <scope>NUCLEOTIDE SEQUENCE</scope>
    <source>
        <strain evidence="1">SVR2332</strain>
    </source>
</reference>
<organism evidence="1 2">
    <name type="scientific">Enterococcus faecalis</name>
    <name type="common">Streptococcus faecalis</name>
    <dbReference type="NCBI Taxonomy" id="1351"/>
    <lineage>
        <taxon>Bacteria</taxon>
        <taxon>Bacillati</taxon>
        <taxon>Bacillota</taxon>
        <taxon>Bacilli</taxon>
        <taxon>Lactobacillales</taxon>
        <taxon>Enterococcaceae</taxon>
        <taxon>Enterococcus</taxon>
    </lineage>
</organism>
<gene>
    <name evidence="1" type="ORF">EfsSVR2332_32330</name>
</gene>
<evidence type="ECO:0000313" key="1">
    <source>
        <dbReference type="EMBL" id="BDQ63155.1"/>
    </source>
</evidence>
<proteinExistence type="predicted"/>
<accession>A0AC59HTW3</accession>
<sequence>MDQLTKLAYVFGTATLASTVAEGGSVVMASVMAGGMVPPLAIFVATRLFKNKFTKDQQDAGLTNIVMGLSFVTEGAIPFAAADPLRVIPSFVVGSAFTGALVGAFGIKLLAPHGGIFVVFLLSNPLLYLLFILIGAIISGIVYGLLKKPVEVPA</sequence>